<evidence type="ECO:0000256" key="1">
    <source>
        <dbReference type="SAM" id="Coils"/>
    </source>
</evidence>
<reference evidence="2" key="3">
    <citation type="submission" date="2020-06" db="EMBL/GenBank/DDBJ databases">
        <title>Helianthus annuus Genome sequencing and assembly Release 2.</title>
        <authorList>
            <person name="Gouzy J."/>
            <person name="Langlade N."/>
            <person name="Munos S."/>
        </authorList>
    </citation>
    <scope>NUCLEOTIDE SEQUENCE</scope>
    <source>
        <tissue evidence="2">Leaves</tissue>
    </source>
</reference>
<dbReference type="AlphaFoldDB" id="A0A251TFW8"/>
<keyword evidence="1" id="KW-0175">Coiled coil</keyword>
<dbReference type="OrthoDB" id="10576407at2759"/>
<dbReference type="Gramene" id="mRNA:HanXRQr2_Chr11g0520291">
    <property type="protein sequence ID" value="mRNA:HanXRQr2_Chr11g0520291"/>
    <property type="gene ID" value="HanXRQr2_Chr11g0520291"/>
</dbReference>
<keyword evidence="4" id="KW-1185">Reference proteome</keyword>
<evidence type="ECO:0000313" key="4">
    <source>
        <dbReference type="Proteomes" id="UP000215914"/>
    </source>
</evidence>
<reference evidence="3" key="2">
    <citation type="submission" date="2017-02" db="EMBL/GenBank/DDBJ databases">
        <title>Sunflower complete genome.</title>
        <authorList>
            <person name="Langlade N."/>
            <person name="Munos S."/>
        </authorList>
    </citation>
    <scope>NUCLEOTIDE SEQUENCE [LARGE SCALE GENOMIC DNA]</scope>
    <source>
        <tissue evidence="3">Leaves</tissue>
    </source>
</reference>
<accession>A0A251TFW8</accession>
<evidence type="ECO:0000313" key="2">
    <source>
        <dbReference type="EMBL" id="KAF5784508.1"/>
    </source>
</evidence>
<protein>
    <submittedName>
        <fullName evidence="3">Uncharacterized protein</fullName>
    </submittedName>
</protein>
<proteinExistence type="predicted"/>
<feature type="coiled-coil region" evidence="1">
    <location>
        <begin position="150"/>
        <end position="191"/>
    </location>
</feature>
<evidence type="ECO:0000313" key="3">
    <source>
        <dbReference type="EMBL" id="OTG09516.1"/>
    </source>
</evidence>
<gene>
    <name evidence="3" type="ORF">HannXRQ_Chr11g0353781</name>
    <name evidence="2" type="ORF">HanXRQr2_Chr11g0520291</name>
</gene>
<dbReference type="Proteomes" id="UP000215914">
    <property type="component" value="Chromosome 11"/>
</dbReference>
<organism evidence="3 4">
    <name type="scientific">Helianthus annuus</name>
    <name type="common">Common sunflower</name>
    <dbReference type="NCBI Taxonomy" id="4232"/>
    <lineage>
        <taxon>Eukaryota</taxon>
        <taxon>Viridiplantae</taxon>
        <taxon>Streptophyta</taxon>
        <taxon>Embryophyta</taxon>
        <taxon>Tracheophyta</taxon>
        <taxon>Spermatophyta</taxon>
        <taxon>Magnoliopsida</taxon>
        <taxon>eudicotyledons</taxon>
        <taxon>Gunneridae</taxon>
        <taxon>Pentapetalae</taxon>
        <taxon>asterids</taxon>
        <taxon>campanulids</taxon>
        <taxon>Asterales</taxon>
        <taxon>Asteraceae</taxon>
        <taxon>Asteroideae</taxon>
        <taxon>Heliantheae alliance</taxon>
        <taxon>Heliantheae</taxon>
        <taxon>Helianthus</taxon>
    </lineage>
</organism>
<sequence>MVTKKKNMKKERAITSDNLLAELLLSLKPSPDVTIAPNPSDCYDGDPAVKVVDSTTTVCNISRKRKLDELNPATADAKYSPECMLRNKDWLDDAELCRDMLDPLSTPAAVLANQAMSDEDLSSRIRLLLVKLSCLTPELLSRYEHSLKVAKRKSNRVERYKRKVADKDAEIRQLKEEVENLKRDKTIAKKEDLGTSKVKEVIRCCLDEITVEHQKEVSVLKTCLHDVQAQLEYKDRLLVEGVTELDSVEDLLVAERDRHSAKEQAWVEETQTLNESLRFLKHVVDGLLVDRQMLKDDRKWLISEGFAHVINNVHRSDEFLNPCKDFTTYATFTGLQRGLKLGYHYSAQGVAIEKLDFYRPRIEDKMKVACRWLCDLRLPYVETLSSMVDQPLDVIRGLEPERQLACKVSDTRARKKIPCGDIVASRVDEYLKQLKQDTSR</sequence>
<dbReference type="EMBL" id="CM007900">
    <property type="protein sequence ID" value="OTG09516.1"/>
    <property type="molecule type" value="Genomic_DNA"/>
</dbReference>
<dbReference type="EMBL" id="MNCJ02000326">
    <property type="protein sequence ID" value="KAF5784508.1"/>
    <property type="molecule type" value="Genomic_DNA"/>
</dbReference>
<name>A0A251TFW8_HELAN</name>
<reference evidence="2 4" key="1">
    <citation type="journal article" date="2017" name="Nature">
        <title>The sunflower genome provides insights into oil metabolism, flowering and Asterid evolution.</title>
        <authorList>
            <person name="Badouin H."/>
            <person name="Gouzy J."/>
            <person name="Grassa C.J."/>
            <person name="Murat F."/>
            <person name="Staton S.E."/>
            <person name="Cottret L."/>
            <person name="Lelandais-Briere C."/>
            <person name="Owens G.L."/>
            <person name="Carrere S."/>
            <person name="Mayjonade B."/>
            <person name="Legrand L."/>
            <person name="Gill N."/>
            <person name="Kane N.C."/>
            <person name="Bowers J.E."/>
            <person name="Hubner S."/>
            <person name="Bellec A."/>
            <person name="Berard A."/>
            <person name="Berges H."/>
            <person name="Blanchet N."/>
            <person name="Boniface M.C."/>
            <person name="Brunel D."/>
            <person name="Catrice O."/>
            <person name="Chaidir N."/>
            <person name="Claudel C."/>
            <person name="Donnadieu C."/>
            <person name="Faraut T."/>
            <person name="Fievet G."/>
            <person name="Helmstetter N."/>
            <person name="King M."/>
            <person name="Knapp S.J."/>
            <person name="Lai Z."/>
            <person name="Le Paslier M.C."/>
            <person name="Lippi Y."/>
            <person name="Lorenzon L."/>
            <person name="Mandel J.R."/>
            <person name="Marage G."/>
            <person name="Marchand G."/>
            <person name="Marquand E."/>
            <person name="Bret-Mestries E."/>
            <person name="Morien E."/>
            <person name="Nambeesan S."/>
            <person name="Nguyen T."/>
            <person name="Pegot-Espagnet P."/>
            <person name="Pouilly N."/>
            <person name="Raftis F."/>
            <person name="Sallet E."/>
            <person name="Schiex T."/>
            <person name="Thomas J."/>
            <person name="Vandecasteele C."/>
            <person name="Vares D."/>
            <person name="Vear F."/>
            <person name="Vautrin S."/>
            <person name="Crespi M."/>
            <person name="Mangin B."/>
            <person name="Burke J.M."/>
            <person name="Salse J."/>
            <person name="Munos S."/>
            <person name="Vincourt P."/>
            <person name="Rieseberg L.H."/>
            <person name="Langlade N.B."/>
        </authorList>
    </citation>
    <scope>NUCLEOTIDE SEQUENCE [LARGE SCALE GENOMIC DNA]</scope>
    <source>
        <strain evidence="4">cv. SF193</strain>
        <tissue evidence="2">Leaves</tissue>
    </source>
</reference>
<dbReference type="InParanoid" id="A0A251TFW8"/>